<accession>A0A7S8F4P8</accession>
<name>A0A7S8F4P8_9SPHN</name>
<evidence type="ECO:0000313" key="1">
    <source>
        <dbReference type="EMBL" id="QPC99067.1"/>
    </source>
</evidence>
<organism evidence="1 2">
    <name type="scientific">Qipengyuania soli</name>
    <dbReference type="NCBI Taxonomy" id="2782568"/>
    <lineage>
        <taxon>Bacteria</taxon>
        <taxon>Pseudomonadati</taxon>
        <taxon>Pseudomonadota</taxon>
        <taxon>Alphaproteobacteria</taxon>
        <taxon>Sphingomonadales</taxon>
        <taxon>Erythrobacteraceae</taxon>
        <taxon>Qipengyuania</taxon>
    </lineage>
</organism>
<dbReference type="RefSeq" id="WP_200982093.1">
    <property type="nucleotide sequence ID" value="NZ_CP064654.1"/>
</dbReference>
<dbReference type="KEGG" id="qso:IRL76_00295"/>
<dbReference type="Proteomes" id="UP000594459">
    <property type="component" value="Chromosome"/>
</dbReference>
<protein>
    <submittedName>
        <fullName evidence="1">Uncharacterized protein</fullName>
    </submittedName>
</protein>
<gene>
    <name evidence="1" type="ORF">IRL76_00295</name>
</gene>
<dbReference type="EMBL" id="CP064654">
    <property type="protein sequence ID" value="QPC99067.1"/>
    <property type="molecule type" value="Genomic_DNA"/>
</dbReference>
<evidence type="ECO:0000313" key="2">
    <source>
        <dbReference type="Proteomes" id="UP000594459"/>
    </source>
</evidence>
<dbReference type="AlphaFoldDB" id="A0A7S8F4P8"/>
<proteinExistence type="predicted"/>
<reference evidence="1 2" key="1">
    <citation type="submission" date="2020-11" db="EMBL/GenBank/DDBJ databases">
        <title>The genome sequence of Erythrobacter sp. 6D36.</title>
        <authorList>
            <person name="Liu Y."/>
        </authorList>
    </citation>
    <scope>NUCLEOTIDE SEQUENCE [LARGE SCALE GENOMIC DNA]</scope>
    <source>
        <strain evidence="1 2">6D36</strain>
    </source>
</reference>
<sequence>MRAHFLAGELDDAHAVLEAALAELDSDFGRMCLRTGPENVTISGWEELVEAIRDHEGDPITGVTLAIANEADRAFEKGQVHHPYMMLGLYTDEGFEFSSAAADDLLAQTETEDGPAWAGYDEDIEVYLDLEGLDAINTALLHHKERHFFRDGRPENAPLRYVEYVLGCWWRALLFHQSVASECAIHGLPGGIPVVAGTVEMRPEIVTVHGIGARTVEKARVVEIRPAAPIIAADFIQVRTVEEIVELTGADLRRKVIETGQEDEPEAKRGIIARIFGR</sequence>
<keyword evidence="2" id="KW-1185">Reference proteome</keyword>